<dbReference type="Gene3D" id="2.60.40.10">
    <property type="entry name" value="Immunoglobulins"/>
    <property type="match status" value="1"/>
</dbReference>
<gene>
    <name evidence="3" type="ORF">ACFPQ6_04555</name>
</gene>
<feature type="domain" description="FecR protein" evidence="2">
    <location>
        <begin position="224"/>
        <end position="315"/>
    </location>
</feature>
<proteinExistence type="predicted"/>
<dbReference type="RefSeq" id="WP_380046831.1">
    <property type="nucleotide sequence ID" value="NZ_JBHSOH010000005.1"/>
</dbReference>
<evidence type="ECO:0000259" key="2">
    <source>
        <dbReference type="Pfam" id="PF04773"/>
    </source>
</evidence>
<protein>
    <submittedName>
        <fullName evidence="3">FecR domain-containing protein</fullName>
    </submittedName>
</protein>
<accession>A0ABW1DIH7</accession>
<reference evidence="4" key="1">
    <citation type="journal article" date="2019" name="Int. J. Syst. Evol. Microbiol.">
        <title>The Global Catalogue of Microorganisms (GCM) 10K type strain sequencing project: providing services to taxonomists for standard genome sequencing and annotation.</title>
        <authorList>
            <consortium name="The Broad Institute Genomics Platform"/>
            <consortium name="The Broad Institute Genome Sequencing Center for Infectious Disease"/>
            <person name="Wu L."/>
            <person name="Ma J."/>
        </authorList>
    </citation>
    <scope>NUCLEOTIDE SEQUENCE [LARGE SCALE GENOMIC DNA]</scope>
    <source>
        <strain evidence="4">CGMCC 1.15053</strain>
    </source>
</reference>
<dbReference type="InterPro" id="IPR013783">
    <property type="entry name" value="Ig-like_fold"/>
</dbReference>
<dbReference type="InterPro" id="IPR006860">
    <property type="entry name" value="FecR"/>
</dbReference>
<evidence type="ECO:0000256" key="1">
    <source>
        <dbReference type="SAM" id="SignalP"/>
    </source>
</evidence>
<dbReference type="EMBL" id="JBHSOH010000005">
    <property type="protein sequence ID" value="MFC5847573.1"/>
    <property type="molecule type" value="Genomic_DNA"/>
</dbReference>
<name>A0ABW1DIH7_9DEIO</name>
<dbReference type="Pfam" id="PF04773">
    <property type="entry name" value="FecR"/>
    <property type="match status" value="1"/>
</dbReference>
<dbReference type="PANTHER" id="PTHR38731">
    <property type="entry name" value="LIPL45-RELATED LIPOPROTEIN-RELATED"/>
    <property type="match status" value="1"/>
</dbReference>
<evidence type="ECO:0000313" key="3">
    <source>
        <dbReference type="EMBL" id="MFC5847573.1"/>
    </source>
</evidence>
<keyword evidence="1" id="KW-0732">Signal</keyword>
<keyword evidence="4" id="KW-1185">Reference proteome</keyword>
<feature type="chain" id="PRO_5046911166" evidence="1">
    <location>
        <begin position="28"/>
        <end position="532"/>
    </location>
</feature>
<dbReference type="Proteomes" id="UP001595979">
    <property type="component" value="Unassembled WGS sequence"/>
</dbReference>
<sequence length="532" mass="55240">MSRPAPTSATLRATLLAALGALPAAHAQLPAPGAGPRLSVQQASGRVEVLSGATWQAHPAAPLGSGLRTGTGRATLGWGAGHIVVGSASRLRVYGGEADLQEGQFLLRGPVAAFVLGRHLMVEGAGRVRVDLTPGGTGRLAVLDGEVRASGVGRAFEVRAGQQLSLVGGQITAFTERDPWYDARFVGMGDARVEGLLGPVQLRRGDGTRRDAARRDALGPGEALRTGAGAWAEIGFTGGGYLRLTEHSELDVLAVEKTSRGREVTLHLTRGVAWNVVEKGQGGYRLSTPVVSTAVRGTVFRVDAGGLVKVFGGQVALPGSGDLALGSGEQKGRDQAAPTPLRLDATDRLNQALDVQRARPLTLNVARPGRSLPALRLAITATSQTVLSAAALDDRGRITALGVAPGEEAGQFTVSGAPELPEGEYLVRVRAERYGAVKVWAARVRLDRTPPQAGDVQVRAEGQVLRVSGQARDNSGAALTLNVVLGEGAQVRTVTRRVNGDFQVLLPAPPTGTPLRASLRDTAGNVTDVALP</sequence>
<feature type="signal peptide" evidence="1">
    <location>
        <begin position="1"/>
        <end position="27"/>
    </location>
</feature>
<comment type="caution">
    <text evidence="3">The sequence shown here is derived from an EMBL/GenBank/DDBJ whole genome shotgun (WGS) entry which is preliminary data.</text>
</comment>
<evidence type="ECO:0000313" key="4">
    <source>
        <dbReference type="Proteomes" id="UP001595979"/>
    </source>
</evidence>
<dbReference type="PANTHER" id="PTHR38731:SF3">
    <property type="entry name" value="BLL6125 PROTEIN"/>
    <property type="match status" value="1"/>
</dbReference>
<organism evidence="3 4">
    <name type="scientific">Deinococcus petrolearius</name>
    <dbReference type="NCBI Taxonomy" id="1751295"/>
    <lineage>
        <taxon>Bacteria</taxon>
        <taxon>Thermotogati</taxon>
        <taxon>Deinococcota</taxon>
        <taxon>Deinococci</taxon>
        <taxon>Deinococcales</taxon>
        <taxon>Deinococcaceae</taxon>
        <taxon>Deinococcus</taxon>
    </lineage>
</organism>